<feature type="region of interest" description="Disordered" evidence="1">
    <location>
        <begin position="72"/>
        <end position="155"/>
    </location>
</feature>
<evidence type="ECO:0000313" key="2">
    <source>
        <dbReference type="EMBL" id="KAK0577473.1"/>
    </source>
</evidence>
<evidence type="ECO:0000256" key="1">
    <source>
        <dbReference type="SAM" id="MobiDB-lite"/>
    </source>
</evidence>
<feature type="compositionally biased region" description="Basic and acidic residues" evidence="1">
    <location>
        <begin position="144"/>
        <end position="155"/>
    </location>
</feature>
<feature type="compositionally biased region" description="Basic and acidic residues" evidence="1">
    <location>
        <begin position="99"/>
        <end position="116"/>
    </location>
</feature>
<dbReference type="EMBL" id="JAUESC010000386">
    <property type="protein sequence ID" value="KAK0577473.1"/>
    <property type="molecule type" value="Genomic_DNA"/>
</dbReference>
<comment type="caution">
    <text evidence="2">The sequence shown here is derived from an EMBL/GenBank/DDBJ whole genome shotgun (WGS) entry which is preliminary data.</text>
</comment>
<proteinExistence type="predicted"/>
<evidence type="ECO:0000313" key="3">
    <source>
        <dbReference type="Proteomes" id="UP001168877"/>
    </source>
</evidence>
<accession>A0AA39RPG7</accession>
<reference evidence="2" key="1">
    <citation type="journal article" date="2022" name="Plant J.">
        <title>Strategies of tolerance reflected in two North American maple genomes.</title>
        <authorList>
            <person name="McEvoy S.L."/>
            <person name="Sezen U.U."/>
            <person name="Trouern-Trend A."/>
            <person name="McMahon S.M."/>
            <person name="Schaberg P.G."/>
            <person name="Yang J."/>
            <person name="Wegrzyn J.L."/>
            <person name="Swenson N.G."/>
        </authorList>
    </citation>
    <scope>NUCLEOTIDE SEQUENCE</scope>
    <source>
        <strain evidence="2">NS2018</strain>
    </source>
</reference>
<dbReference type="AlphaFoldDB" id="A0AA39RPG7"/>
<sequence>MRRFGDHSQLSELDSGETELLTAMLVALESAGALRGKAARGLVEILSPIQTVKVLAAAAQLHLKVRRHTLHGTNRRSLMAKAHRWGGGGGGLRKSSKSLLREQESLHPHGSTERLRNGALKSPPPWEHRKTPKRSTVPRVQKSLHGERKDSDTEH</sequence>
<gene>
    <name evidence="2" type="ORF">LWI29_033397</name>
</gene>
<keyword evidence="3" id="KW-1185">Reference proteome</keyword>
<protein>
    <submittedName>
        <fullName evidence="2">Uncharacterized protein</fullName>
    </submittedName>
</protein>
<organism evidence="2 3">
    <name type="scientific">Acer saccharum</name>
    <name type="common">Sugar maple</name>
    <dbReference type="NCBI Taxonomy" id="4024"/>
    <lineage>
        <taxon>Eukaryota</taxon>
        <taxon>Viridiplantae</taxon>
        <taxon>Streptophyta</taxon>
        <taxon>Embryophyta</taxon>
        <taxon>Tracheophyta</taxon>
        <taxon>Spermatophyta</taxon>
        <taxon>Magnoliopsida</taxon>
        <taxon>eudicotyledons</taxon>
        <taxon>Gunneridae</taxon>
        <taxon>Pentapetalae</taxon>
        <taxon>rosids</taxon>
        <taxon>malvids</taxon>
        <taxon>Sapindales</taxon>
        <taxon>Sapindaceae</taxon>
        <taxon>Hippocastanoideae</taxon>
        <taxon>Acereae</taxon>
        <taxon>Acer</taxon>
    </lineage>
</organism>
<name>A0AA39RPG7_ACESA</name>
<reference evidence="2" key="2">
    <citation type="submission" date="2023-06" db="EMBL/GenBank/DDBJ databases">
        <authorList>
            <person name="Swenson N.G."/>
            <person name="Wegrzyn J.L."/>
            <person name="Mcevoy S.L."/>
        </authorList>
    </citation>
    <scope>NUCLEOTIDE SEQUENCE</scope>
    <source>
        <strain evidence="2">NS2018</strain>
        <tissue evidence="2">Leaf</tissue>
    </source>
</reference>
<dbReference type="Proteomes" id="UP001168877">
    <property type="component" value="Unassembled WGS sequence"/>
</dbReference>